<evidence type="ECO:0000256" key="7">
    <source>
        <dbReference type="HAMAP-Rule" id="MF_01207"/>
    </source>
</evidence>
<evidence type="ECO:0000313" key="9">
    <source>
        <dbReference type="EMBL" id="ADI16434.1"/>
    </source>
</evidence>
<comment type="cofactor">
    <cofactor evidence="7">
        <name>heme b</name>
        <dbReference type="ChEBI" id="CHEBI:60344"/>
    </cofactor>
    <text evidence="7">Binds 1 heme b (iron(II)-protoporphyrin IX) group per subunit.</text>
</comment>
<keyword evidence="7" id="KW-0349">Heme</keyword>
<keyword evidence="7" id="KW-0479">Metal-binding</keyword>
<proteinExistence type="inferred from homology"/>
<comment type="subunit">
    <text evidence="7">Heterodimer of a catalytic subunit (MsrP) and a heme-binding subunit (MsrQ).</text>
</comment>
<evidence type="ECO:0000256" key="3">
    <source>
        <dbReference type="ARBA" id="ARBA00022692"/>
    </source>
</evidence>
<dbReference type="AlphaFoldDB" id="E0XPU3"/>
<keyword evidence="5 7" id="KW-0408">Iron</keyword>
<evidence type="ECO:0000256" key="6">
    <source>
        <dbReference type="ARBA" id="ARBA00023136"/>
    </source>
</evidence>
<name>E0XPU3_9BACT</name>
<evidence type="ECO:0000256" key="5">
    <source>
        <dbReference type="ARBA" id="ARBA00023004"/>
    </source>
</evidence>
<protein>
    <recommendedName>
        <fullName evidence="7">Protein-methionine-sulfoxide reductase heme-binding subunit MsrQ</fullName>
    </recommendedName>
    <alternativeName>
        <fullName evidence="7">Flavocytochrome MsrQ</fullName>
    </alternativeName>
</protein>
<dbReference type="EMBL" id="GU474837">
    <property type="protein sequence ID" value="ADI16434.1"/>
    <property type="molecule type" value="Genomic_DNA"/>
</dbReference>
<dbReference type="GO" id="GO:0046872">
    <property type="term" value="F:metal ion binding"/>
    <property type="evidence" value="ECO:0007669"/>
    <property type="project" value="UniProtKB-KW"/>
</dbReference>
<feature type="transmembrane region" description="Helical" evidence="7">
    <location>
        <begin position="105"/>
        <end position="125"/>
    </location>
</feature>
<dbReference type="GO" id="GO:0016679">
    <property type="term" value="F:oxidoreductase activity, acting on diphenols and related substances as donors"/>
    <property type="evidence" value="ECO:0007669"/>
    <property type="project" value="TreeGrafter"/>
</dbReference>
<dbReference type="GO" id="GO:0030091">
    <property type="term" value="P:protein repair"/>
    <property type="evidence" value="ECO:0007669"/>
    <property type="project" value="UniProtKB-UniRule"/>
</dbReference>
<dbReference type="GO" id="GO:0010181">
    <property type="term" value="F:FMN binding"/>
    <property type="evidence" value="ECO:0007669"/>
    <property type="project" value="UniProtKB-UniRule"/>
</dbReference>
<keyword evidence="6 7" id="KW-0472">Membrane</keyword>
<dbReference type="GO" id="GO:0005886">
    <property type="term" value="C:plasma membrane"/>
    <property type="evidence" value="ECO:0007669"/>
    <property type="project" value="UniProtKB-SubCell"/>
</dbReference>
<feature type="transmembrane region" description="Helical" evidence="7">
    <location>
        <begin position="71"/>
        <end position="93"/>
    </location>
</feature>
<keyword evidence="7" id="KW-0249">Electron transport</keyword>
<comment type="similarity">
    <text evidence="7">Belongs to the MsrQ family.</text>
</comment>
<keyword evidence="7" id="KW-1003">Cell membrane</keyword>
<keyword evidence="7" id="KW-0285">Flavoprotein</keyword>
<dbReference type="HAMAP" id="MF_01207">
    <property type="entry name" value="MsrQ"/>
    <property type="match status" value="1"/>
</dbReference>
<comment type="caution">
    <text evidence="7">Lacks conserved residue(s) required for the propagation of feature annotation.</text>
</comment>
<dbReference type="PANTHER" id="PTHR36964:SF1">
    <property type="entry name" value="PROTEIN-METHIONINE-SULFOXIDE REDUCTASE HEME-BINDING SUBUNIT MSRQ"/>
    <property type="match status" value="1"/>
</dbReference>
<gene>
    <name evidence="7" type="primary">msrQ</name>
</gene>
<keyword evidence="3 7" id="KW-0812">Transmembrane</keyword>
<sequence length="193" mass="22408">MIRLIVHGACATPALLLLAGWFNNRLGVDPEKTLIWESGIWTFNLLLVVLLLPIVANWTQWPALYRYRRAVGLWAFSYATCHFLLFITFLLGWDLARLGEELQERPYIVFGFSAWLILAVMAATSNRAAIRWLRKKWRVLHLWVYAAAGLAAIHYLLMVRSHYGWASTYAGIVIFLISARFIRTRKRQTTRDR</sequence>
<comment type="subcellular location">
    <subcellularLocation>
        <location evidence="7">Cell membrane</location>
        <topology evidence="7">Multi-pass membrane protein</topology>
    </subcellularLocation>
    <subcellularLocation>
        <location evidence="1">Membrane</location>
        <topology evidence="1">Multi-pass membrane protein</topology>
    </subcellularLocation>
</comment>
<keyword evidence="7" id="KW-0288">FMN</keyword>
<comment type="cofactor">
    <cofactor evidence="7">
        <name>FMN</name>
        <dbReference type="ChEBI" id="CHEBI:58210"/>
    </cofactor>
    <text evidence="7">Binds 1 FMN per subunit.</text>
</comment>
<keyword evidence="2 7" id="KW-0813">Transport</keyword>
<dbReference type="InterPro" id="IPR013130">
    <property type="entry name" value="Fe3_Rdtase_TM_dom"/>
</dbReference>
<evidence type="ECO:0000256" key="1">
    <source>
        <dbReference type="ARBA" id="ARBA00004141"/>
    </source>
</evidence>
<dbReference type="InterPro" id="IPR022837">
    <property type="entry name" value="MsrQ-like"/>
</dbReference>
<evidence type="ECO:0000256" key="4">
    <source>
        <dbReference type="ARBA" id="ARBA00022989"/>
    </source>
</evidence>
<evidence type="ECO:0000256" key="2">
    <source>
        <dbReference type="ARBA" id="ARBA00022448"/>
    </source>
</evidence>
<dbReference type="GO" id="GO:0009055">
    <property type="term" value="F:electron transfer activity"/>
    <property type="evidence" value="ECO:0007669"/>
    <property type="project" value="UniProtKB-UniRule"/>
</dbReference>
<comment type="function">
    <text evidence="7">Part of the MsrPQ system that repairs oxidized cell envelope proteins containing methionine sulfoxide residues (Met-O), using respiratory chain electrons. Thus protects these proteins from oxidative-stress damage caused by reactive species of oxygen and chlorine. MsrPQ is essential for the maintenance of envelope integrity under bleach stress, rescuing a wide series of structurally unrelated cell envelope proteins from methionine oxidation. MsrQ provides electrons for reduction to the reductase catalytic subunit MsrP, using the quinone pool of the respiratory chain.</text>
</comment>
<feature type="transmembrane region" description="Helical" evidence="7">
    <location>
        <begin position="163"/>
        <end position="182"/>
    </location>
</feature>
<dbReference type="PANTHER" id="PTHR36964">
    <property type="entry name" value="PROTEIN-METHIONINE-SULFOXIDE REDUCTASE HEME-BINDING SUBUNIT MSRQ"/>
    <property type="match status" value="1"/>
</dbReference>
<keyword evidence="4 7" id="KW-1133">Transmembrane helix</keyword>
<evidence type="ECO:0000259" key="8">
    <source>
        <dbReference type="Pfam" id="PF01794"/>
    </source>
</evidence>
<accession>E0XPU3</accession>
<reference evidence="9" key="1">
    <citation type="journal article" date="2011" name="Environ. Microbiol.">
        <title>Time-series analyses of Monterey Bay coastal microbial picoplankton using a 'genome proxy' microarray.</title>
        <authorList>
            <person name="Rich V.I."/>
            <person name="Pham V.D."/>
            <person name="Eppley J."/>
            <person name="Shi Y."/>
            <person name="DeLong E.F."/>
        </authorList>
    </citation>
    <scope>NUCLEOTIDE SEQUENCE</scope>
</reference>
<feature type="transmembrane region" description="Helical" evidence="7">
    <location>
        <begin position="35"/>
        <end position="59"/>
    </location>
</feature>
<organism evidence="9">
    <name type="scientific">uncultured bacterium HF770_09N20</name>
    <dbReference type="NCBI Taxonomy" id="710816"/>
    <lineage>
        <taxon>Bacteria</taxon>
        <taxon>environmental samples</taxon>
    </lineage>
</organism>
<feature type="domain" description="Ferric oxidoreductase" evidence="8">
    <location>
        <begin position="39"/>
        <end position="151"/>
    </location>
</feature>
<dbReference type="Pfam" id="PF01794">
    <property type="entry name" value="Ferric_reduct"/>
    <property type="match status" value="1"/>
</dbReference>
<feature type="transmembrane region" description="Helical" evidence="7">
    <location>
        <begin position="137"/>
        <end position="157"/>
    </location>
</feature>
<dbReference type="GO" id="GO:0020037">
    <property type="term" value="F:heme binding"/>
    <property type="evidence" value="ECO:0007669"/>
    <property type="project" value="UniProtKB-UniRule"/>
</dbReference>